<evidence type="ECO:0000313" key="7">
    <source>
        <dbReference type="EMBL" id="RFF31186.1"/>
    </source>
</evidence>
<comment type="subcellular location">
    <subcellularLocation>
        <location evidence="1">Cell outer membrane</location>
    </subcellularLocation>
</comment>
<evidence type="ECO:0000259" key="6">
    <source>
        <dbReference type="PROSITE" id="PS51123"/>
    </source>
</evidence>
<feature type="signal peptide" evidence="5">
    <location>
        <begin position="1"/>
        <end position="21"/>
    </location>
</feature>
<protein>
    <recommendedName>
        <fullName evidence="6">OmpA-like domain-containing protein</fullName>
    </recommendedName>
</protein>
<dbReference type="PANTHER" id="PTHR30329">
    <property type="entry name" value="STATOR ELEMENT OF FLAGELLAR MOTOR COMPLEX"/>
    <property type="match status" value="1"/>
</dbReference>
<reference evidence="7 8" key="1">
    <citation type="submission" date="2018-08" db="EMBL/GenBank/DDBJ databases">
        <title>Wenzhouxiangella salilacus sp. nov., a novel bacterium isolated from a saline lake in Xinjiang Province, China.</title>
        <authorList>
            <person name="Han S."/>
        </authorList>
    </citation>
    <scope>NUCLEOTIDE SEQUENCE [LARGE SCALE GENOMIC DNA]</scope>
    <source>
        <strain evidence="7 8">XDB06</strain>
    </source>
</reference>
<dbReference type="GO" id="GO:0009279">
    <property type="term" value="C:cell outer membrane"/>
    <property type="evidence" value="ECO:0007669"/>
    <property type="project" value="UniProtKB-SubCell"/>
</dbReference>
<dbReference type="InterPro" id="IPR006665">
    <property type="entry name" value="OmpA-like"/>
</dbReference>
<feature type="coiled-coil region" evidence="4">
    <location>
        <begin position="88"/>
        <end position="204"/>
    </location>
</feature>
<dbReference type="AlphaFoldDB" id="A0A3E1KB92"/>
<dbReference type="CDD" id="cd07185">
    <property type="entry name" value="OmpA_C-like"/>
    <property type="match status" value="1"/>
</dbReference>
<dbReference type="Pfam" id="PF00691">
    <property type="entry name" value="OmpA"/>
    <property type="match status" value="1"/>
</dbReference>
<evidence type="ECO:0000256" key="4">
    <source>
        <dbReference type="SAM" id="Coils"/>
    </source>
</evidence>
<feature type="domain" description="OmpA-like" evidence="6">
    <location>
        <begin position="213"/>
        <end position="329"/>
    </location>
</feature>
<evidence type="ECO:0000256" key="2">
    <source>
        <dbReference type="ARBA" id="ARBA00023136"/>
    </source>
</evidence>
<evidence type="ECO:0000256" key="1">
    <source>
        <dbReference type="ARBA" id="ARBA00004442"/>
    </source>
</evidence>
<feature type="chain" id="PRO_5017591387" description="OmpA-like domain-containing protein" evidence="5">
    <location>
        <begin position="22"/>
        <end position="329"/>
    </location>
</feature>
<dbReference type="InterPro" id="IPR006664">
    <property type="entry name" value="OMP_bac"/>
</dbReference>
<dbReference type="SUPFAM" id="SSF103088">
    <property type="entry name" value="OmpA-like"/>
    <property type="match status" value="1"/>
</dbReference>
<dbReference type="InterPro" id="IPR050330">
    <property type="entry name" value="Bact_OuterMem_StrucFunc"/>
</dbReference>
<dbReference type="PROSITE" id="PS51257">
    <property type="entry name" value="PROKAR_LIPOPROTEIN"/>
    <property type="match status" value="1"/>
</dbReference>
<comment type="caution">
    <text evidence="7">The sequence shown here is derived from an EMBL/GenBank/DDBJ whole genome shotgun (WGS) entry which is preliminary data.</text>
</comment>
<name>A0A3E1KB92_9GAMM</name>
<keyword evidence="4" id="KW-0175">Coiled coil</keyword>
<accession>A0A3E1KB92</accession>
<dbReference type="PRINTS" id="PR01021">
    <property type="entry name" value="OMPADOMAIN"/>
</dbReference>
<dbReference type="EMBL" id="QUZK01000022">
    <property type="protein sequence ID" value="RFF31186.1"/>
    <property type="molecule type" value="Genomic_DNA"/>
</dbReference>
<dbReference type="PROSITE" id="PS51123">
    <property type="entry name" value="OMPA_2"/>
    <property type="match status" value="1"/>
</dbReference>
<dbReference type="Proteomes" id="UP000260351">
    <property type="component" value="Unassembled WGS sequence"/>
</dbReference>
<organism evidence="7 8">
    <name type="scientific">Wenzhouxiangella sediminis</name>
    <dbReference type="NCBI Taxonomy" id="1792836"/>
    <lineage>
        <taxon>Bacteria</taxon>
        <taxon>Pseudomonadati</taxon>
        <taxon>Pseudomonadota</taxon>
        <taxon>Gammaproteobacteria</taxon>
        <taxon>Chromatiales</taxon>
        <taxon>Wenzhouxiangellaceae</taxon>
        <taxon>Wenzhouxiangella</taxon>
    </lineage>
</organism>
<proteinExistence type="predicted"/>
<dbReference type="Gene3D" id="3.30.1330.60">
    <property type="entry name" value="OmpA-like domain"/>
    <property type="match status" value="1"/>
</dbReference>
<dbReference type="InterPro" id="IPR036737">
    <property type="entry name" value="OmpA-like_sf"/>
</dbReference>
<keyword evidence="5" id="KW-0732">Signal</keyword>
<evidence type="ECO:0000256" key="5">
    <source>
        <dbReference type="SAM" id="SignalP"/>
    </source>
</evidence>
<gene>
    <name evidence="7" type="ORF">DZC52_05025</name>
</gene>
<keyword evidence="2 3" id="KW-0472">Membrane</keyword>
<sequence>MQTTVRITLTALIIAALAACAVQPPRENAALRNLNNDLEEFRANTELSERVPLAVSDAERAVRAASAEGLSEAELSHRINLAAKRIEIARAEAFRAQAREQIDAVEAERTELLLRASRLEVEQARREAERALMQSQAATEEAERTRLEAMTAEELREEAARREQQAREEAEAARRLAEAQASEIELARREAELATEAAESMRRRLDYLELRETDRGVVVTLGDVLFASGETTLQPEARNQLGDVVKLVEGEPEKQIRIEGHTDSTGSSAANMRISRLRAEAVRDALVEEGIDASRIQAVGMGEDFPIASNESAEGRRKNRRVDVILLND</sequence>
<keyword evidence="8" id="KW-1185">Reference proteome</keyword>
<evidence type="ECO:0000256" key="3">
    <source>
        <dbReference type="PROSITE-ProRule" id="PRU00473"/>
    </source>
</evidence>
<evidence type="ECO:0000313" key="8">
    <source>
        <dbReference type="Proteomes" id="UP000260351"/>
    </source>
</evidence>
<dbReference type="PANTHER" id="PTHR30329:SF20">
    <property type="entry name" value="EXPORTED PROTEIN"/>
    <property type="match status" value="1"/>
</dbReference>